<evidence type="ECO:0000256" key="5">
    <source>
        <dbReference type="ARBA" id="ARBA00026055"/>
    </source>
</evidence>
<evidence type="ECO:0000256" key="1">
    <source>
        <dbReference type="ARBA" id="ARBA00003046"/>
    </source>
</evidence>
<evidence type="ECO:0000256" key="2">
    <source>
        <dbReference type="ARBA" id="ARBA00006806"/>
    </source>
</evidence>
<comment type="subunit">
    <text evidence="5 6">Supercomplex made of cofactors A to E. Cofactors A and D function by capturing and stabilizing tubulin in a quasi-native conformation. Cofactor E binds to the cofactor D-tubulin complex; interaction with cofactor C then causes the release of tubulin polypeptides that are committed to the native state.</text>
</comment>
<dbReference type="GO" id="GO:0007023">
    <property type="term" value="P:post-chaperonin tubulin folding pathway"/>
    <property type="evidence" value="ECO:0007669"/>
    <property type="project" value="UniProtKB-UniRule"/>
</dbReference>
<dbReference type="PANTHER" id="PTHR21500:SF0">
    <property type="entry name" value="TUBULIN-SPECIFIC CHAPERONE A"/>
    <property type="match status" value="1"/>
</dbReference>
<dbReference type="GO" id="GO:0005829">
    <property type="term" value="C:cytosol"/>
    <property type="evidence" value="ECO:0007669"/>
    <property type="project" value="TreeGrafter"/>
</dbReference>
<evidence type="ECO:0000313" key="8">
    <source>
        <dbReference type="WBParaSite" id="TREG1_93310.1"/>
    </source>
</evidence>
<keyword evidence="6" id="KW-0963">Cytoplasm</keyword>
<reference evidence="8" key="2">
    <citation type="submission" date="2023-11" db="UniProtKB">
        <authorList>
            <consortium name="WormBaseParasite"/>
        </authorList>
    </citation>
    <scope>IDENTIFICATION</scope>
</reference>
<evidence type="ECO:0000313" key="7">
    <source>
        <dbReference type="Proteomes" id="UP000050795"/>
    </source>
</evidence>
<dbReference type="PANTHER" id="PTHR21500">
    <property type="entry name" value="TUBULIN-SPECIFIC CHAPERONE A"/>
    <property type="match status" value="1"/>
</dbReference>
<keyword evidence="4 6" id="KW-0143">Chaperone</keyword>
<evidence type="ECO:0000256" key="3">
    <source>
        <dbReference type="ARBA" id="ARBA00015002"/>
    </source>
</evidence>
<comment type="similarity">
    <text evidence="2 6">Belongs to the TBCA family.</text>
</comment>
<dbReference type="GO" id="GO:0007021">
    <property type="term" value="P:tubulin complex assembly"/>
    <property type="evidence" value="ECO:0007669"/>
    <property type="project" value="UniProtKB-UniRule"/>
</dbReference>
<comment type="subcellular location">
    <subcellularLocation>
        <location evidence="6">Cytoplasm</location>
        <location evidence="6">Cytoskeleton</location>
    </subcellularLocation>
</comment>
<evidence type="ECO:0000256" key="6">
    <source>
        <dbReference type="RuleBase" id="RU364030"/>
    </source>
</evidence>
<dbReference type="GO" id="GO:0048487">
    <property type="term" value="F:beta-tubulin binding"/>
    <property type="evidence" value="ECO:0007669"/>
    <property type="project" value="InterPro"/>
</dbReference>
<sequence length="112" mass="12923">MTDSRLRNLTINTNVVKRIMKDKTKYEEEIIKQTEVVEKKVAAQADVYEIKMAKAVLEENERMIPDCVVRLKNAVKKLESCAEECEEEFSETQEYKTAKALLLECSEICACK</sequence>
<dbReference type="InterPro" id="IPR004226">
    <property type="entry name" value="TBCA"/>
</dbReference>
<accession>A0AA85KMU1</accession>
<dbReference type="Pfam" id="PF02970">
    <property type="entry name" value="TBCA"/>
    <property type="match status" value="1"/>
</dbReference>
<dbReference type="Gene3D" id="1.20.58.90">
    <property type="match status" value="1"/>
</dbReference>
<comment type="function">
    <text evidence="1">Tubulin-folding protein; involved in the early step of the tubulin folding pathway.</text>
</comment>
<dbReference type="GO" id="GO:0005874">
    <property type="term" value="C:microtubule"/>
    <property type="evidence" value="ECO:0007669"/>
    <property type="project" value="UniProtKB-KW"/>
</dbReference>
<dbReference type="InterPro" id="IPR036126">
    <property type="entry name" value="TBCA_sf"/>
</dbReference>
<protein>
    <recommendedName>
        <fullName evidence="3 6">Tubulin-specific chaperone A</fullName>
    </recommendedName>
</protein>
<proteinExistence type="inferred from homology"/>
<keyword evidence="6" id="KW-0206">Cytoskeleton</keyword>
<dbReference type="WBParaSite" id="TREG1_93310.1">
    <property type="protein sequence ID" value="TREG1_93310.1"/>
    <property type="gene ID" value="TREG1_93310"/>
</dbReference>
<keyword evidence="7" id="KW-1185">Reference proteome</keyword>
<dbReference type="AlphaFoldDB" id="A0AA85KMU1"/>
<evidence type="ECO:0000256" key="4">
    <source>
        <dbReference type="ARBA" id="ARBA00023186"/>
    </source>
</evidence>
<dbReference type="SUPFAM" id="SSF46988">
    <property type="entry name" value="Tubulin chaperone cofactor A"/>
    <property type="match status" value="1"/>
</dbReference>
<name>A0AA85KMU1_TRIRE</name>
<keyword evidence="6" id="KW-0493">Microtubule</keyword>
<organism evidence="7 8">
    <name type="scientific">Trichobilharzia regenti</name>
    <name type="common">Nasal bird schistosome</name>
    <dbReference type="NCBI Taxonomy" id="157069"/>
    <lineage>
        <taxon>Eukaryota</taxon>
        <taxon>Metazoa</taxon>
        <taxon>Spiralia</taxon>
        <taxon>Lophotrochozoa</taxon>
        <taxon>Platyhelminthes</taxon>
        <taxon>Trematoda</taxon>
        <taxon>Digenea</taxon>
        <taxon>Strigeidida</taxon>
        <taxon>Schistosomatoidea</taxon>
        <taxon>Schistosomatidae</taxon>
        <taxon>Trichobilharzia</taxon>
    </lineage>
</organism>
<dbReference type="Proteomes" id="UP000050795">
    <property type="component" value="Unassembled WGS sequence"/>
</dbReference>
<reference evidence="7" key="1">
    <citation type="submission" date="2022-06" db="EMBL/GenBank/DDBJ databases">
        <authorList>
            <person name="Berger JAMES D."/>
            <person name="Berger JAMES D."/>
        </authorList>
    </citation>
    <scope>NUCLEOTIDE SEQUENCE [LARGE SCALE GENOMIC DNA]</scope>
</reference>